<evidence type="ECO:0000313" key="3">
    <source>
        <dbReference type="Proteomes" id="UP001169242"/>
    </source>
</evidence>
<protein>
    <submittedName>
        <fullName evidence="2">YgjV family protein</fullName>
    </submittedName>
</protein>
<sequence>MFGGWIEWIGYAASVGIVISLLMTNMVKLRVINSIGCVLFVIYGVLVGAYPVVISNAAIVVINAYQLYKLSKEKN</sequence>
<dbReference type="EMBL" id="JAQIFT010000010">
    <property type="protein sequence ID" value="MDA3730212.1"/>
    <property type="molecule type" value="Genomic_DNA"/>
</dbReference>
<keyword evidence="1" id="KW-0812">Transmembrane</keyword>
<dbReference type="InterPro" id="IPR019629">
    <property type="entry name" value="Uncharacterised_HI1736/YgjV"/>
</dbReference>
<keyword evidence="1" id="KW-0472">Membrane</keyword>
<organism evidence="2 3">
    <name type="scientific">Holtiella tumoricola</name>
    <dbReference type="NCBI Taxonomy" id="3018743"/>
    <lineage>
        <taxon>Bacteria</taxon>
        <taxon>Bacillati</taxon>
        <taxon>Bacillota</taxon>
        <taxon>Clostridia</taxon>
        <taxon>Lachnospirales</taxon>
        <taxon>Cellulosilyticaceae</taxon>
        <taxon>Holtiella</taxon>
    </lineage>
</organism>
<comment type="caution">
    <text evidence="2">The sequence shown here is derived from an EMBL/GenBank/DDBJ whole genome shotgun (WGS) entry which is preliminary data.</text>
</comment>
<evidence type="ECO:0000313" key="2">
    <source>
        <dbReference type="EMBL" id="MDA3730212.1"/>
    </source>
</evidence>
<dbReference type="RefSeq" id="WP_053984738.1">
    <property type="nucleotide sequence ID" value="NZ_JAQIFT010000010.1"/>
</dbReference>
<feature type="transmembrane region" description="Helical" evidence="1">
    <location>
        <begin position="35"/>
        <end position="65"/>
    </location>
</feature>
<feature type="transmembrane region" description="Helical" evidence="1">
    <location>
        <begin position="6"/>
        <end position="23"/>
    </location>
</feature>
<dbReference type="Pfam" id="PF10688">
    <property type="entry name" value="Imp-YgjV"/>
    <property type="match status" value="1"/>
</dbReference>
<proteinExistence type="predicted"/>
<evidence type="ECO:0000256" key="1">
    <source>
        <dbReference type="SAM" id="Phobius"/>
    </source>
</evidence>
<keyword evidence="1" id="KW-1133">Transmembrane helix</keyword>
<dbReference type="AlphaFoldDB" id="A0AA42DJX4"/>
<gene>
    <name evidence="2" type="ORF">PBV87_01615</name>
</gene>
<keyword evidence="3" id="KW-1185">Reference proteome</keyword>
<accession>A0AA42DJX4</accession>
<reference evidence="2" key="1">
    <citation type="journal article" date="2023" name="Int. J. Syst. Evol. Microbiol.">
        <title>&lt;i&gt;Holtiella tumoricola&lt;/i&gt; gen. nov. sp. nov., isolated from a human clinical sample.</title>
        <authorList>
            <person name="Allen-Vercoe E."/>
            <person name="Daigneault M.C."/>
            <person name="Vancuren S.J."/>
            <person name="Cochrane K."/>
            <person name="O'Neal L.L."/>
            <person name="Sankaranarayanan K."/>
            <person name="Lawson P.A."/>
        </authorList>
    </citation>
    <scope>NUCLEOTIDE SEQUENCE</scope>
    <source>
        <strain evidence="2">CC70A</strain>
    </source>
</reference>
<name>A0AA42DJX4_9FIRM</name>
<dbReference type="Proteomes" id="UP001169242">
    <property type="component" value="Unassembled WGS sequence"/>
</dbReference>